<proteinExistence type="predicted"/>
<dbReference type="InterPro" id="IPR000421">
    <property type="entry name" value="FA58C"/>
</dbReference>
<feature type="domain" description="F5/8 type C" evidence="1">
    <location>
        <begin position="253"/>
        <end position="404"/>
    </location>
</feature>
<evidence type="ECO:0000259" key="2">
    <source>
        <dbReference type="PROSITE" id="PS50093"/>
    </source>
</evidence>
<dbReference type="Pfam" id="PF00754">
    <property type="entry name" value="F5_F8_type_C"/>
    <property type="match status" value="1"/>
</dbReference>
<gene>
    <name evidence="3" type="ORF">MUO14_15405</name>
</gene>
<dbReference type="PROSITE" id="PS50093">
    <property type="entry name" value="PKD"/>
    <property type="match status" value="1"/>
</dbReference>
<dbReference type="CDD" id="cd00146">
    <property type="entry name" value="PKD"/>
    <property type="match status" value="1"/>
</dbReference>
<dbReference type="InterPro" id="IPR013783">
    <property type="entry name" value="Ig-like_fold"/>
</dbReference>
<dbReference type="SUPFAM" id="SSF49785">
    <property type="entry name" value="Galactose-binding domain-like"/>
    <property type="match status" value="1"/>
</dbReference>
<dbReference type="Pfam" id="PF00801">
    <property type="entry name" value="PKD"/>
    <property type="match status" value="1"/>
</dbReference>
<keyword evidence="4" id="KW-1185">Reference proteome</keyword>
<dbReference type="PROSITE" id="PS50022">
    <property type="entry name" value="FA58C_3"/>
    <property type="match status" value="1"/>
</dbReference>
<organism evidence="3 4">
    <name type="scientific">Halobacillus shinanisalinarum</name>
    <dbReference type="NCBI Taxonomy" id="2932258"/>
    <lineage>
        <taxon>Bacteria</taxon>
        <taxon>Bacillati</taxon>
        <taxon>Bacillota</taxon>
        <taxon>Bacilli</taxon>
        <taxon>Bacillales</taxon>
        <taxon>Bacillaceae</taxon>
        <taxon>Halobacillus</taxon>
    </lineage>
</organism>
<name>A0ABY4GVG8_9BACI</name>
<dbReference type="InterPro" id="IPR054110">
    <property type="entry name" value="EndoD-like_D2"/>
</dbReference>
<dbReference type="EMBL" id="CP095074">
    <property type="protein sequence ID" value="UOQ91893.1"/>
    <property type="molecule type" value="Genomic_DNA"/>
</dbReference>
<dbReference type="SUPFAM" id="SSF49299">
    <property type="entry name" value="PKD domain"/>
    <property type="match status" value="1"/>
</dbReference>
<dbReference type="Gene3D" id="2.60.120.260">
    <property type="entry name" value="Galactose-binding domain-like"/>
    <property type="match status" value="2"/>
</dbReference>
<dbReference type="InterPro" id="IPR000601">
    <property type="entry name" value="PKD_dom"/>
</dbReference>
<dbReference type="InterPro" id="IPR022409">
    <property type="entry name" value="PKD/Chitinase_dom"/>
</dbReference>
<evidence type="ECO:0000313" key="4">
    <source>
        <dbReference type="Proteomes" id="UP000831880"/>
    </source>
</evidence>
<dbReference type="SMART" id="SM00089">
    <property type="entry name" value="PKD"/>
    <property type="match status" value="1"/>
</dbReference>
<dbReference type="Gene3D" id="2.60.40.10">
    <property type="entry name" value="Immunoglobulins"/>
    <property type="match status" value="2"/>
</dbReference>
<accession>A0ABY4GVG8</accession>
<protein>
    <submittedName>
        <fullName evidence="3">Discoidin domain-containing protein</fullName>
    </submittedName>
</protein>
<feature type="domain" description="PKD" evidence="2">
    <location>
        <begin position="180"/>
        <end position="265"/>
    </location>
</feature>
<sequence>MKVGLSFEENPEEFVFLKTKKTNPNGWYTETIPLERFRGKQIAAISLYFDSNKKIEDYTINIGQLSVRKAQIGKNSASLPTVSGLKVTDVDFEDGIYADTRIKWDRLSDTDVKRYEVYRIKPDGTKEFLGATPNHVYYVQQFRRIAKEDETVFEVVAIDQQYRHGETARVNFKWPPYPEPTADFSVDKTFVTPGEKVTFFNQSSEVTETLSWEFPEGTPSTSTKDQPVVTYEQPGTYSVTLSAKNSEGEDVITKEALITVSEKADEATNIAQGKPASADGACIKTEQPKYAVDGDPSSKWCALGEEPHWLTIDLGGEYLVSKFVVKHAEAGGESASFNTSGFKLQISQDGEHWTEVKEVKGNKYAVSHHPVPLTNAKYARLKITKAGQGSGSTTRIYEFEVYGIKN</sequence>
<reference evidence="3 4" key="1">
    <citation type="submission" date="2022-04" db="EMBL/GenBank/DDBJ databases">
        <title>Halobacillus sp. isolated from saltern.</title>
        <authorList>
            <person name="Won M."/>
            <person name="Lee C.-M."/>
            <person name="Woen H.-Y."/>
            <person name="Kwon S.-W."/>
        </authorList>
    </citation>
    <scope>NUCLEOTIDE SEQUENCE [LARGE SCALE GENOMIC DNA]</scope>
    <source>
        <strain evidence="3 4">SSTM10-2</strain>
    </source>
</reference>
<dbReference type="Proteomes" id="UP000831880">
    <property type="component" value="Chromosome"/>
</dbReference>
<dbReference type="InterPro" id="IPR008979">
    <property type="entry name" value="Galactose-bd-like_sf"/>
</dbReference>
<dbReference type="InterPro" id="IPR035986">
    <property type="entry name" value="PKD_dom_sf"/>
</dbReference>
<dbReference type="Pfam" id="PF21910">
    <property type="entry name" value="GH85_C"/>
    <property type="match status" value="1"/>
</dbReference>
<evidence type="ECO:0000313" key="3">
    <source>
        <dbReference type="EMBL" id="UOQ91893.1"/>
    </source>
</evidence>
<dbReference type="RefSeq" id="WP_244751504.1">
    <property type="nucleotide sequence ID" value="NZ_CP095074.1"/>
</dbReference>
<evidence type="ECO:0000259" key="1">
    <source>
        <dbReference type="PROSITE" id="PS50022"/>
    </source>
</evidence>